<evidence type="ECO:0000256" key="3">
    <source>
        <dbReference type="ARBA" id="ARBA00023277"/>
    </source>
</evidence>
<keyword evidence="4 8" id="KW-0326">Glycosidase</keyword>
<evidence type="ECO:0000259" key="7">
    <source>
        <dbReference type="SMART" id="SM00642"/>
    </source>
</evidence>
<evidence type="ECO:0000256" key="1">
    <source>
        <dbReference type="ARBA" id="ARBA00008061"/>
    </source>
</evidence>
<evidence type="ECO:0000313" key="9">
    <source>
        <dbReference type="Proteomes" id="UP000005953"/>
    </source>
</evidence>
<dbReference type="RefSeq" id="WP_008041723.1">
    <property type="nucleotide sequence ID" value="NZ_CH724149.1"/>
</dbReference>
<feature type="chain" id="PRO_5002666341" evidence="6">
    <location>
        <begin position="25"/>
        <end position="435"/>
    </location>
</feature>
<organism evidence="8 9">
    <name type="scientific">Reinekea blandensis MED297</name>
    <dbReference type="NCBI Taxonomy" id="314283"/>
    <lineage>
        <taxon>Bacteria</taxon>
        <taxon>Pseudomonadati</taxon>
        <taxon>Pseudomonadota</taxon>
        <taxon>Gammaproteobacteria</taxon>
        <taxon>Oceanospirillales</taxon>
        <taxon>Saccharospirillaceae</taxon>
        <taxon>Reinekea</taxon>
    </lineage>
</organism>
<dbReference type="SUPFAM" id="SSF51445">
    <property type="entry name" value="(Trans)glycosidases"/>
    <property type="match status" value="1"/>
</dbReference>
<evidence type="ECO:0000313" key="8">
    <source>
        <dbReference type="EMBL" id="EAR10548.1"/>
    </source>
</evidence>
<dbReference type="InterPro" id="IPR013780">
    <property type="entry name" value="Glyco_hydro_b"/>
</dbReference>
<dbReference type="AlphaFoldDB" id="A4BAT5"/>
<keyword evidence="6" id="KW-0732">Signal</keyword>
<dbReference type="HOGENOM" id="CLU_038814_0_0_6"/>
<keyword evidence="3" id="KW-0119">Carbohydrate metabolism</keyword>
<keyword evidence="9" id="KW-1185">Reference proteome</keyword>
<name>A4BAT5_9GAMM</name>
<accession>A4BAT5</accession>
<proteinExistence type="inferred from homology"/>
<dbReference type="SMR" id="A4BAT5"/>
<dbReference type="InterPro" id="IPR006047">
    <property type="entry name" value="GH13_cat_dom"/>
</dbReference>
<dbReference type="GO" id="GO:0005975">
    <property type="term" value="P:carbohydrate metabolic process"/>
    <property type="evidence" value="ECO:0007669"/>
    <property type="project" value="InterPro"/>
</dbReference>
<reference evidence="8 9" key="1">
    <citation type="submission" date="2006-02" db="EMBL/GenBank/DDBJ databases">
        <authorList>
            <person name="Pinhassi J."/>
            <person name="Pedros-Alio C."/>
            <person name="Ferriera S."/>
            <person name="Johnson J."/>
            <person name="Kravitz S."/>
            <person name="Halpern A."/>
            <person name="Remington K."/>
            <person name="Beeson K."/>
            <person name="Tran B."/>
            <person name="Rogers Y.-H."/>
            <person name="Friedman R."/>
            <person name="Venter J.C."/>
        </authorList>
    </citation>
    <scope>NUCLEOTIDE SEQUENCE [LARGE SCALE GENOMIC DNA]</scope>
    <source>
        <strain evidence="8 9">MED297</strain>
    </source>
</reference>
<feature type="signal peptide" evidence="6">
    <location>
        <begin position="1"/>
        <end position="24"/>
    </location>
</feature>
<dbReference type="PANTHER" id="PTHR43447">
    <property type="entry name" value="ALPHA-AMYLASE"/>
    <property type="match status" value="1"/>
</dbReference>
<evidence type="ECO:0000256" key="6">
    <source>
        <dbReference type="SAM" id="SignalP"/>
    </source>
</evidence>
<dbReference type="STRING" id="314283.MED297_11050"/>
<dbReference type="Gene3D" id="3.20.20.80">
    <property type="entry name" value="Glycosidases"/>
    <property type="match status" value="1"/>
</dbReference>
<evidence type="ECO:0000256" key="2">
    <source>
        <dbReference type="ARBA" id="ARBA00022801"/>
    </source>
</evidence>
<evidence type="ECO:0000256" key="4">
    <source>
        <dbReference type="ARBA" id="ARBA00023295"/>
    </source>
</evidence>
<keyword evidence="2" id="KW-0378">Hydrolase</keyword>
<dbReference type="GO" id="GO:0043169">
    <property type="term" value="F:cation binding"/>
    <property type="evidence" value="ECO:0007669"/>
    <property type="project" value="InterPro"/>
</dbReference>
<dbReference type="PRINTS" id="PR00110">
    <property type="entry name" value="ALPHAAMYLASE"/>
</dbReference>
<dbReference type="InterPro" id="IPR006046">
    <property type="entry name" value="Alpha_amylase"/>
</dbReference>
<comment type="caution">
    <text evidence="8">The sequence shown here is derived from an EMBL/GenBank/DDBJ whole genome shotgun (WGS) entry which is preliminary data.</text>
</comment>
<dbReference type="EMBL" id="AAOE01000003">
    <property type="protein sequence ID" value="EAR10548.1"/>
    <property type="molecule type" value="Genomic_DNA"/>
</dbReference>
<comment type="similarity">
    <text evidence="1 5">Belongs to the glycosyl hydrolase 13 family.</text>
</comment>
<dbReference type="Pfam" id="PF09081">
    <property type="entry name" value="AMT4_dom_C"/>
    <property type="match status" value="1"/>
</dbReference>
<dbReference type="InterPro" id="IPR015165">
    <property type="entry name" value="AMT4_domain_C"/>
</dbReference>
<evidence type="ECO:0000256" key="5">
    <source>
        <dbReference type="RuleBase" id="RU003615"/>
    </source>
</evidence>
<protein>
    <submittedName>
        <fullName evidence="8">Glycosidase</fullName>
    </submittedName>
</protein>
<dbReference type="InterPro" id="IPR017853">
    <property type="entry name" value="GH"/>
</dbReference>
<dbReference type="Gene3D" id="2.60.40.1180">
    <property type="entry name" value="Golgi alpha-mannosidase II"/>
    <property type="match status" value="1"/>
</dbReference>
<gene>
    <name evidence="8" type="ORF">MED297_11050</name>
</gene>
<feature type="domain" description="Glycosyl hydrolase family 13 catalytic" evidence="7">
    <location>
        <begin position="41"/>
        <end position="376"/>
    </location>
</feature>
<dbReference type="SMART" id="SM00642">
    <property type="entry name" value="Aamy"/>
    <property type="match status" value="1"/>
</dbReference>
<dbReference type="Proteomes" id="UP000005953">
    <property type="component" value="Unassembled WGS sequence"/>
</dbReference>
<dbReference type="Pfam" id="PF00128">
    <property type="entry name" value="Alpha-amylase"/>
    <property type="match status" value="1"/>
</dbReference>
<dbReference type="SUPFAM" id="SSF51011">
    <property type="entry name" value="Glycosyl hydrolase domain"/>
    <property type="match status" value="1"/>
</dbReference>
<dbReference type="GO" id="GO:0004556">
    <property type="term" value="F:alpha-amylase activity"/>
    <property type="evidence" value="ECO:0007669"/>
    <property type="project" value="InterPro"/>
</dbReference>
<sequence>MFSLRTGAAMLALTTTLASAPLMADVGGHSGGGVRFHGGDEIILQGFHWNIVRTAEYQWYNILQGMTPMIRDDGFTAIWLPPPWRDQSSWQPSTNVWFGGEGYFWTDFNKNSRYGSDAQLRSAASALKNNGVKVIYDVVPNHHNRAHGGDEMDLANGQGLYRNDCTYCDDGDAFVNGDSDFNTAHPDVYNLFSNELANLKNNYSAGGFRFDFVRGYNHSRIDGWMSDAFNDGYCVGELWKSPYEYPAGDWRSTAGWQDILKDFSNSSKCSVFDFALKERMQNSDVRSWQYGLNGNPDVQWREVAVTFVDNHDTGYSPGDLAGQHHWPLPDAQRKKAYAYIMMSPGTPTVYWPHMYDWGLRDYIRHLISVRKQADIRAWSSVSFQNQFSGLNGVTQGVNKKVVFAIDSNLSNPNQVTSGSFSMVMNEGGVRVWKEN</sequence>